<reference evidence="13 14" key="1">
    <citation type="submission" date="2018-03" db="EMBL/GenBank/DDBJ databases">
        <title>Novel Streptomyces sp. from soil.</title>
        <authorList>
            <person name="Tan G.Y.A."/>
            <person name="Lee Z.Y."/>
        </authorList>
    </citation>
    <scope>NUCLEOTIDE SEQUENCE [LARGE SCALE GENOMIC DNA]</scope>
    <source>
        <strain evidence="13 14">ST5x</strain>
    </source>
</reference>
<evidence type="ECO:0000313" key="14">
    <source>
        <dbReference type="Proteomes" id="UP000239322"/>
    </source>
</evidence>
<organism evidence="13 14">
    <name type="scientific">Streptomyces solincola</name>
    <dbReference type="NCBI Taxonomy" id="2100817"/>
    <lineage>
        <taxon>Bacteria</taxon>
        <taxon>Bacillati</taxon>
        <taxon>Actinomycetota</taxon>
        <taxon>Actinomycetes</taxon>
        <taxon>Kitasatosporales</taxon>
        <taxon>Streptomycetaceae</taxon>
        <taxon>Streptomyces</taxon>
    </lineage>
</organism>
<dbReference type="Gene3D" id="3.40.50.150">
    <property type="entry name" value="Vaccinia Virus protein VP39"/>
    <property type="match status" value="1"/>
</dbReference>
<evidence type="ECO:0000256" key="1">
    <source>
        <dbReference type="ARBA" id="ARBA00004496"/>
    </source>
</evidence>
<dbReference type="InterPro" id="IPR000682">
    <property type="entry name" value="PCMT"/>
</dbReference>
<accession>A0A2S9PVW1</accession>
<keyword evidence="8" id="KW-0949">S-adenosyl-L-methionine</keyword>
<evidence type="ECO:0000256" key="12">
    <source>
        <dbReference type="SAM" id="MobiDB-lite"/>
    </source>
</evidence>
<keyword evidence="14" id="KW-1185">Reference proteome</keyword>
<dbReference type="PANTHER" id="PTHR11579:SF0">
    <property type="entry name" value="PROTEIN-L-ISOASPARTATE(D-ASPARTATE) O-METHYLTRANSFERASE"/>
    <property type="match status" value="1"/>
</dbReference>
<dbReference type="InterPro" id="IPR029063">
    <property type="entry name" value="SAM-dependent_MTases_sf"/>
</dbReference>
<dbReference type="EC" id="2.1.1.77" evidence="3"/>
<keyword evidence="6 13" id="KW-0489">Methyltransferase</keyword>
<dbReference type="GO" id="GO:0032259">
    <property type="term" value="P:methylation"/>
    <property type="evidence" value="ECO:0007669"/>
    <property type="project" value="UniProtKB-KW"/>
</dbReference>
<dbReference type="EMBL" id="PVLV01000197">
    <property type="protein sequence ID" value="PRH78560.1"/>
    <property type="molecule type" value="Genomic_DNA"/>
</dbReference>
<evidence type="ECO:0000256" key="4">
    <source>
        <dbReference type="ARBA" id="ARBA00013346"/>
    </source>
</evidence>
<evidence type="ECO:0000256" key="7">
    <source>
        <dbReference type="ARBA" id="ARBA00022679"/>
    </source>
</evidence>
<evidence type="ECO:0000256" key="11">
    <source>
        <dbReference type="ARBA" id="ARBA00031350"/>
    </source>
</evidence>
<keyword evidence="7 13" id="KW-0808">Transferase</keyword>
<dbReference type="OrthoDB" id="5143400at2"/>
<gene>
    <name evidence="13" type="ORF">C6N75_14255</name>
</gene>
<proteinExistence type="inferred from homology"/>
<evidence type="ECO:0000256" key="9">
    <source>
        <dbReference type="ARBA" id="ARBA00030757"/>
    </source>
</evidence>
<comment type="subcellular location">
    <subcellularLocation>
        <location evidence="1">Cytoplasm</location>
    </subcellularLocation>
</comment>
<evidence type="ECO:0000256" key="6">
    <source>
        <dbReference type="ARBA" id="ARBA00022603"/>
    </source>
</evidence>
<dbReference type="Proteomes" id="UP000239322">
    <property type="component" value="Unassembled WGS sequence"/>
</dbReference>
<dbReference type="AlphaFoldDB" id="A0A2S9PVW1"/>
<keyword evidence="5" id="KW-0963">Cytoplasm</keyword>
<evidence type="ECO:0000313" key="13">
    <source>
        <dbReference type="EMBL" id="PRH78560.1"/>
    </source>
</evidence>
<evidence type="ECO:0000256" key="2">
    <source>
        <dbReference type="ARBA" id="ARBA00005369"/>
    </source>
</evidence>
<sequence length="390" mass="41397">MDAAAHPAVAGRLRPERAARGPGLSATPQSGHAALVDLLHGRGLLDETWRAVWHAVPREPFIPARAWRQEPDGCVPLTGEADRLALVHADEPVIVQVDDGKPDGPSVATSSNSQPSMVARMLGLLDVADGHRVLEIGTATGYVAALLSRRLGERNVHSVEIDPAMAAWAREALRAAGYAPHLAHGDGEQGWPGAAAPFDRLLVTCAVRHVPYPLVRQLRPGGVLVTPLARDFWSGAVVRLAVGEDGTARGRFHGGASYMPMRAHRKAEGAPVEEATARPTAVCVDPAQLLDLGFALYAGARLPGVSMLHAEEPDGGVRVWLRAPDGSAATAASREDAWLYGPRDLWGEVETVYGEYVRLGSPAADAFGLVVGAEEEWIWVGDPSRRVGPA</sequence>
<evidence type="ECO:0000256" key="5">
    <source>
        <dbReference type="ARBA" id="ARBA00022490"/>
    </source>
</evidence>
<protein>
    <recommendedName>
        <fullName evidence="4">Protein-L-isoaspartate O-methyltransferase</fullName>
        <ecNumber evidence="3">2.1.1.77</ecNumber>
    </recommendedName>
    <alternativeName>
        <fullName evidence="11">L-isoaspartyl protein carboxyl methyltransferase</fullName>
    </alternativeName>
    <alternativeName>
        <fullName evidence="9">Protein L-isoaspartyl methyltransferase</fullName>
    </alternativeName>
    <alternativeName>
        <fullName evidence="10">Protein-beta-aspartate methyltransferase</fullName>
    </alternativeName>
</protein>
<evidence type="ECO:0000256" key="8">
    <source>
        <dbReference type="ARBA" id="ARBA00022691"/>
    </source>
</evidence>
<dbReference type="GO" id="GO:0005737">
    <property type="term" value="C:cytoplasm"/>
    <property type="evidence" value="ECO:0007669"/>
    <property type="project" value="UniProtKB-SubCell"/>
</dbReference>
<dbReference type="CDD" id="cd02440">
    <property type="entry name" value="AdoMet_MTases"/>
    <property type="match status" value="1"/>
</dbReference>
<comment type="similarity">
    <text evidence="2">Belongs to the methyltransferase superfamily. L-isoaspartyl/D-aspartyl protein methyltransferase family.</text>
</comment>
<evidence type="ECO:0000256" key="3">
    <source>
        <dbReference type="ARBA" id="ARBA00011890"/>
    </source>
</evidence>
<dbReference type="SUPFAM" id="SSF53335">
    <property type="entry name" value="S-adenosyl-L-methionine-dependent methyltransferases"/>
    <property type="match status" value="1"/>
</dbReference>
<name>A0A2S9PVW1_9ACTN</name>
<dbReference type="GO" id="GO:0004719">
    <property type="term" value="F:protein-L-isoaspartate (D-aspartate) O-methyltransferase activity"/>
    <property type="evidence" value="ECO:0007669"/>
    <property type="project" value="UniProtKB-EC"/>
</dbReference>
<comment type="caution">
    <text evidence="13">The sequence shown here is derived from an EMBL/GenBank/DDBJ whole genome shotgun (WGS) entry which is preliminary data.</text>
</comment>
<dbReference type="PANTHER" id="PTHR11579">
    <property type="entry name" value="PROTEIN-L-ISOASPARTATE O-METHYLTRANSFERASE"/>
    <property type="match status" value="1"/>
</dbReference>
<evidence type="ECO:0000256" key="10">
    <source>
        <dbReference type="ARBA" id="ARBA00031323"/>
    </source>
</evidence>
<feature type="region of interest" description="Disordered" evidence="12">
    <location>
        <begin position="1"/>
        <end position="29"/>
    </location>
</feature>
<dbReference type="Pfam" id="PF01135">
    <property type="entry name" value="PCMT"/>
    <property type="match status" value="1"/>
</dbReference>